<evidence type="ECO:0000313" key="1">
    <source>
        <dbReference type="EMBL" id="OSY36801.1"/>
    </source>
</evidence>
<accession>A0ABX3XMK8</accession>
<name>A0ABX3XMK8_STRPT</name>
<sequence length="44" mass="4760">MTTPTNPAPAVPPVTQALRAQAAQQRGGYVYAIDPYFDRGEARI</sequence>
<protein>
    <submittedName>
        <fullName evidence="1">Uncharacterized protein</fullName>
    </submittedName>
</protein>
<reference evidence="1 2" key="1">
    <citation type="submission" date="2016-09" db="EMBL/GenBank/DDBJ databases">
        <title>Streptomyces platensis DSM40041, a candidate organism with high potential of specific P450 cytochromes.</title>
        <authorList>
            <person name="Grumaz C."/>
            <person name="Vainshtein Y."/>
            <person name="Kirstahler P."/>
            <person name="Sohn K."/>
        </authorList>
    </citation>
    <scope>NUCLEOTIDE SEQUENCE [LARGE SCALE GENOMIC DNA]</scope>
    <source>
        <strain evidence="1 2">DSM 40041</strain>
    </source>
</reference>
<dbReference type="GeneID" id="90929171"/>
<evidence type="ECO:0000313" key="2">
    <source>
        <dbReference type="Proteomes" id="UP000194225"/>
    </source>
</evidence>
<keyword evidence="2" id="KW-1185">Reference proteome</keyword>
<organism evidence="1 2">
    <name type="scientific">Streptomyces platensis</name>
    <dbReference type="NCBI Taxonomy" id="58346"/>
    <lineage>
        <taxon>Bacteria</taxon>
        <taxon>Bacillati</taxon>
        <taxon>Actinomycetota</taxon>
        <taxon>Actinomycetes</taxon>
        <taxon>Kitasatosporales</taxon>
        <taxon>Streptomycetaceae</taxon>
        <taxon>Streptomyces</taxon>
    </lineage>
</organism>
<gene>
    <name evidence="1" type="ORF">BG653_06708</name>
</gene>
<dbReference type="Proteomes" id="UP000194225">
    <property type="component" value="Unassembled WGS sequence"/>
</dbReference>
<dbReference type="RefSeq" id="WP_280117043.1">
    <property type="nucleotide sequence ID" value="NZ_BAABSS010000007.1"/>
</dbReference>
<comment type="caution">
    <text evidence="1">The sequence shown here is derived from an EMBL/GenBank/DDBJ whole genome shotgun (WGS) entry which is preliminary data.</text>
</comment>
<dbReference type="EMBL" id="MIGA01000073">
    <property type="protein sequence ID" value="OSY36801.1"/>
    <property type="molecule type" value="Genomic_DNA"/>
</dbReference>
<proteinExistence type="predicted"/>